<gene>
    <name evidence="1" type="ORF">CAMRE0001_2113</name>
</gene>
<evidence type="ECO:0000313" key="2">
    <source>
        <dbReference type="Proteomes" id="UP000003082"/>
    </source>
</evidence>
<sequence length="49" mass="5882">MSFLPLIKSYACHLNLRGVKFRFLQAYLFKFYAYKFAAHQTAYHINLHV</sequence>
<protein>
    <submittedName>
        <fullName evidence="1">Uncharacterized protein</fullName>
    </submittedName>
</protein>
<accession>B9D4B7</accession>
<dbReference type="Proteomes" id="UP000003082">
    <property type="component" value="Unassembled WGS sequence"/>
</dbReference>
<organism evidence="1 2">
    <name type="scientific">Campylobacter rectus RM3267</name>
    <dbReference type="NCBI Taxonomy" id="553218"/>
    <lineage>
        <taxon>Bacteria</taxon>
        <taxon>Pseudomonadati</taxon>
        <taxon>Campylobacterota</taxon>
        <taxon>Epsilonproteobacteria</taxon>
        <taxon>Campylobacterales</taxon>
        <taxon>Campylobacteraceae</taxon>
        <taxon>Campylobacter</taxon>
    </lineage>
</organism>
<dbReference type="STRING" id="553218.CAMRE0001_2113"/>
<comment type="caution">
    <text evidence="1">The sequence shown here is derived from an EMBL/GenBank/DDBJ whole genome shotgun (WGS) entry which is preliminary data.</text>
</comment>
<keyword evidence="2" id="KW-1185">Reference proteome</keyword>
<dbReference type="EMBL" id="ACFU01000026">
    <property type="protein sequence ID" value="EEF13149.1"/>
    <property type="molecule type" value="Genomic_DNA"/>
</dbReference>
<evidence type="ECO:0000313" key="1">
    <source>
        <dbReference type="EMBL" id="EEF13149.1"/>
    </source>
</evidence>
<reference evidence="1 2" key="1">
    <citation type="submission" date="2008-08" db="EMBL/GenBank/DDBJ databases">
        <authorList>
            <person name="Madupu R."/>
            <person name="Durkin A.S."/>
            <person name="Torralba M."/>
            <person name="Methe B."/>
            <person name="Sutton G.G."/>
            <person name="Strausberg R.L."/>
            <person name="Nelson K.E."/>
        </authorList>
    </citation>
    <scope>NUCLEOTIDE SEQUENCE [LARGE SCALE GENOMIC DNA]</scope>
    <source>
        <strain evidence="1 2">RM3267</strain>
    </source>
</reference>
<proteinExistence type="predicted"/>
<name>B9D4B7_CAMRE</name>
<dbReference type="AlphaFoldDB" id="B9D4B7"/>